<comment type="caution">
    <text evidence="1">The sequence shown here is derived from an EMBL/GenBank/DDBJ whole genome shotgun (WGS) entry which is preliminary data.</text>
</comment>
<accession>A0ABQ1JGI2</accession>
<proteinExistence type="predicted"/>
<reference evidence="2" key="1">
    <citation type="journal article" date="2019" name="Int. J. Syst. Evol. Microbiol.">
        <title>The Global Catalogue of Microorganisms (GCM) 10K type strain sequencing project: providing services to taxonomists for standard genome sequencing and annotation.</title>
        <authorList>
            <consortium name="The Broad Institute Genomics Platform"/>
            <consortium name="The Broad Institute Genome Sequencing Center for Infectious Disease"/>
            <person name="Wu L."/>
            <person name="Ma J."/>
        </authorList>
    </citation>
    <scope>NUCLEOTIDE SEQUENCE [LARGE SCALE GENOMIC DNA]</scope>
    <source>
        <strain evidence="2">CGMCC 1.15928</strain>
    </source>
</reference>
<keyword evidence="2" id="KW-1185">Reference proteome</keyword>
<evidence type="ECO:0000313" key="1">
    <source>
        <dbReference type="EMBL" id="GGB68397.1"/>
    </source>
</evidence>
<name>A0ABQ1JGI2_9PROT</name>
<dbReference type="Proteomes" id="UP000628854">
    <property type="component" value="Unassembled WGS sequence"/>
</dbReference>
<organism evidence="1 2">
    <name type="scientific">Henriciella pelagia</name>
    <dbReference type="NCBI Taxonomy" id="1977912"/>
    <lineage>
        <taxon>Bacteria</taxon>
        <taxon>Pseudomonadati</taxon>
        <taxon>Pseudomonadota</taxon>
        <taxon>Alphaproteobacteria</taxon>
        <taxon>Hyphomonadales</taxon>
        <taxon>Hyphomonadaceae</taxon>
        <taxon>Henriciella</taxon>
    </lineage>
</organism>
<evidence type="ECO:0000313" key="2">
    <source>
        <dbReference type="Proteomes" id="UP000628854"/>
    </source>
</evidence>
<dbReference type="RefSeq" id="WP_370373427.1">
    <property type="nucleotide sequence ID" value="NZ_JBETGM010000369.1"/>
</dbReference>
<sequence length="85" mass="9198">MDIADDALVDAAFTMAHGYRIDDYFGLGAYCIGRSPPDFDFTETTGPVSVESRFAGAQVSVTWQKADCPEAADLFEGCTTLDVTY</sequence>
<protein>
    <submittedName>
        <fullName evidence="1">Uncharacterized protein</fullName>
    </submittedName>
</protein>
<gene>
    <name evidence="1" type="ORF">GCM10011503_16210</name>
</gene>
<dbReference type="EMBL" id="BMKF01000002">
    <property type="protein sequence ID" value="GGB68397.1"/>
    <property type="molecule type" value="Genomic_DNA"/>
</dbReference>